<dbReference type="InterPro" id="IPR000225">
    <property type="entry name" value="Armadillo"/>
</dbReference>
<dbReference type="InterPro" id="IPR011989">
    <property type="entry name" value="ARM-like"/>
</dbReference>
<dbReference type="SMART" id="SM00185">
    <property type="entry name" value="ARM"/>
    <property type="match status" value="9"/>
</dbReference>
<name>A0A1D1XE42_9ARAE</name>
<dbReference type="InterPro" id="IPR016024">
    <property type="entry name" value="ARM-type_fold"/>
</dbReference>
<dbReference type="PANTHER" id="PTHR45958:SF12">
    <property type="entry name" value="OS01G0948500 PROTEIN"/>
    <property type="match status" value="1"/>
</dbReference>
<reference evidence="2" key="1">
    <citation type="submission" date="2015-07" db="EMBL/GenBank/DDBJ databases">
        <title>Transcriptome Assembly of Anthurium amnicola.</title>
        <authorList>
            <person name="Suzuki J."/>
        </authorList>
    </citation>
    <scope>NUCLEOTIDE SEQUENCE</scope>
</reference>
<dbReference type="AlphaFoldDB" id="A0A1D1XE42"/>
<feature type="region of interest" description="Disordered" evidence="1">
    <location>
        <begin position="146"/>
        <end position="166"/>
    </location>
</feature>
<evidence type="ECO:0000256" key="1">
    <source>
        <dbReference type="SAM" id="MobiDB-lite"/>
    </source>
</evidence>
<dbReference type="EMBL" id="GDJX01027248">
    <property type="protein sequence ID" value="JAT40688.1"/>
    <property type="molecule type" value="Transcribed_RNA"/>
</dbReference>
<accession>A0A1D1XE42</accession>
<dbReference type="InterPro" id="IPR052608">
    <property type="entry name" value="U-box_domain_protein"/>
</dbReference>
<evidence type="ECO:0000313" key="2">
    <source>
        <dbReference type="EMBL" id="JAT40688.1"/>
    </source>
</evidence>
<protein>
    <submittedName>
        <fullName evidence="2">Putative U-box domain-containing protein 42</fullName>
    </submittedName>
</protein>
<organism evidence="2">
    <name type="scientific">Anthurium amnicola</name>
    <dbReference type="NCBI Taxonomy" id="1678845"/>
    <lineage>
        <taxon>Eukaryota</taxon>
        <taxon>Viridiplantae</taxon>
        <taxon>Streptophyta</taxon>
        <taxon>Embryophyta</taxon>
        <taxon>Tracheophyta</taxon>
        <taxon>Spermatophyta</taxon>
        <taxon>Magnoliopsida</taxon>
        <taxon>Liliopsida</taxon>
        <taxon>Araceae</taxon>
        <taxon>Pothoideae</taxon>
        <taxon>Potheae</taxon>
        <taxon>Anthurium</taxon>
    </lineage>
</organism>
<dbReference type="Gene3D" id="1.25.10.10">
    <property type="entry name" value="Leucine-rich Repeat Variant"/>
    <property type="match status" value="3"/>
</dbReference>
<dbReference type="SUPFAM" id="SSF48371">
    <property type="entry name" value="ARM repeat"/>
    <property type="match status" value="2"/>
</dbReference>
<dbReference type="PANTHER" id="PTHR45958">
    <property type="entry name" value="RING-TYPE E3 UBIQUITIN TRANSFERASE"/>
    <property type="match status" value="1"/>
</dbReference>
<sequence length="832" mass="89705">MASGGDPRSSEDLLDAISASADQVVSLARAPPGGSPAGVLLSQFAPLLERVPPILRQLLSHEPDEAAALPRSAAESIAARLGRVRALADNAGSSGMVPALAARFVEGAARDLGRFLGLVLLASSDAPAEVREAASALQRELMAARFDPPVPSPSTTTTPQRWQLPTKPDGVVLDLEDVVVRIKTGGEEEELGAALEDLGGIISGGMVWEDGGSIVAVLMNRLGSAKKGNRVRIILLLRSLASQSEGNKEKMADVGSLSIIMRSLIRDTEESREAVGLLMDLSDIPRVCQRMGKVQGCIVMLVALVKGDDHRASTDARKLLDALSSNTQNVLLMAEAGYFKPVVQYLKRGSDMNKILMATAISRIGLTEQMNTALGDEGSIEPLMKMFTSGKLEAKLSALTAIQKLCALKENVERLINSGIIAPLLQILFSVTSVVMTLREPAAAILARLAESELILENKYVVQQIFSLLNLSCPMIQYHLLQALSSMAGHPGAFKMRVKMKENGALQLILPFLTENNVKIRCIALKLLFSLSQDFCEDFTEQLGEVHLNVIANIIATSKCPNEQAAACGILSNIPISDKKTTDVLRRANLLPIIISLLEESVATSSTPASRLLLERVSGVLLRFTVPWDKKLQRMSAELGSIPLLVKLLLNSPPIAKSRAAASLAQLSHNSLALGKMKTSRWMCVPPSEASCEVHSCRCNTRSTFCIARAGAVSPLIQILEGKEREADEAVLEALSTLMQDEIWEKGSHVIEKNSGVQAIIRILEVGNLKAQERAVWMLEKIFQVEDNRGKYGPAAQVLLVDLAQKGDPSLKPMVAKILAHLELLPVQSSYF</sequence>
<gene>
    <name evidence="2" type="primary">PUB42_1</name>
    <name evidence="2" type="ORF">g.62960</name>
</gene>
<proteinExistence type="predicted"/>